<keyword evidence="15" id="KW-1185">Reference proteome</keyword>
<dbReference type="EMBL" id="CAMGYJ010000009">
    <property type="protein sequence ID" value="CAI0546032.1"/>
    <property type="molecule type" value="Genomic_DNA"/>
</dbReference>
<gene>
    <name evidence="14" type="ORF">LITE_LOCUS43798</name>
</gene>
<dbReference type="Pfam" id="PF05891">
    <property type="entry name" value="Methyltransf_PK"/>
    <property type="match status" value="1"/>
</dbReference>
<dbReference type="GO" id="GO:0005737">
    <property type="term" value="C:cytoplasm"/>
    <property type="evidence" value="ECO:0007669"/>
    <property type="project" value="TreeGrafter"/>
</dbReference>
<evidence type="ECO:0000256" key="11">
    <source>
        <dbReference type="ARBA" id="ARBA00060050"/>
    </source>
</evidence>
<evidence type="ECO:0000256" key="6">
    <source>
        <dbReference type="ARBA" id="ARBA00039449"/>
    </source>
</evidence>
<evidence type="ECO:0000256" key="5">
    <source>
        <dbReference type="ARBA" id="ARBA00039112"/>
    </source>
</evidence>
<feature type="chain" id="PRO_5043718035" description="Alpha N-terminal protein methyltransferase 1" evidence="13">
    <location>
        <begin position="24"/>
        <end position="429"/>
    </location>
</feature>
<proteinExistence type="inferred from homology"/>
<keyword evidence="12" id="KW-1133">Transmembrane helix</keyword>
<dbReference type="InterPro" id="IPR036312">
    <property type="entry name" value="Bifun_inhib/LTP/seed_sf"/>
</dbReference>
<evidence type="ECO:0000313" key="14">
    <source>
        <dbReference type="EMBL" id="CAI0546032.1"/>
    </source>
</evidence>
<keyword evidence="13" id="KW-0732">Signal</keyword>
<evidence type="ECO:0000256" key="13">
    <source>
        <dbReference type="SAM" id="SignalP"/>
    </source>
</evidence>
<feature type="transmembrane region" description="Helical" evidence="12">
    <location>
        <begin position="314"/>
        <end position="332"/>
    </location>
</feature>
<feature type="signal peptide" evidence="13">
    <location>
        <begin position="1"/>
        <end position="23"/>
    </location>
</feature>
<name>A0AAV0QKF4_9ROSI</name>
<evidence type="ECO:0000256" key="12">
    <source>
        <dbReference type="SAM" id="Phobius"/>
    </source>
</evidence>
<comment type="catalytic activity">
    <reaction evidence="8">
        <text>N-terminal L-seryl-L-prolyl-L-lysyl-[protein] + 3 S-adenosyl-L-methionine = N-terminal N,N,N-trimethyl-L-seryl-L-prolyl-L-lysyl-[protein] + 3 S-adenosyl-L-homocysteine + 3 H(+)</text>
        <dbReference type="Rhea" id="RHEA:54724"/>
        <dbReference type="Rhea" id="RHEA-COMP:13789"/>
        <dbReference type="Rhea" id="RHEA-COMP:13973"/>
        <dbReference type="ChEBI" id="CHEBI:15378"/>
        <dbReference type="ChEBI" id="CHEBI:57856"/>
        <dbReference type="ChEBI" id="CHEBI:59789"/>
        <dbReference type="ChEBI" id="CHEBI:138061"/>
        <dbReference type="ChEBI" id="CHEBI:138317"/>
        <dbReference type="EC" id="2.1.1.244"/>
    </reaction>
</comment>
<dbReference type="EC" id="2.1.1.244" evidence="5"/>
<keyword evidence="3" id="KW-0808">Transferase</keyword>
<dbReference type="CDD" id="cd02440">
    <property type="entry name" value="AdoMet_MTases"/>
    <property type="match status" value="1"/>
</dbReference>
<evidence type="ECO:0000256" key="10">
    <source>
        <dbReference type="ARBA" id="ARBA00048167"/>
    </source>
</evidence>
<evidence type="ECO:0000256" key="4">
    <source>
        <dbReference type="ARBA" id="ARBA00022691"/>
    </source>
</evidence>
<dbReference type="InterPro" id="IPR008576">
    <property type="entry name" value="MeTrfase_NTM1"/>
</dbReference>
<comment type="similarity">
    <text evidence="1">Belongs to the methyltransferase superfamily. NTM1 family.</text>
</comment>
<comment type="catalytic activity">
    <reaction evidence="9">
        <text>N-terminal L-prolyl-L-prolyl-L-lysyl-[protein] + 2 S-adenosyl-L-methionine = N-terminal N,N-dimethyl-L-prolyl-L-prolyl-L-lysyl-[protein] + 2 S-adenosyl-L-homocysteine + 2 H(+)</text>
        <dbReference type="Rhea" id="RHEA:54736"/>
        <dbReference type="Rhea" id="RHEA-COMP:13787"/>
        <dbReference type="Rhea" id="RHEA-COMP:13974"/>
        <dbReference type="ChEBI" id="CHEBI:15378"/>
        <dbReference type="ChEBI" id="CHEBI:57856"/>
        <dbReference type="ChEBI" id="CHEBI:59789"/>
        <dbReference type="ChEBI" id="CHEBI:138059"/>
        <dbReference type="ChEBI" id="CHEBI:138318"/>
        <dbReference type="EC" id="2.1.1.244"/>
    </reaction>
</comment>
<dbReference type="GO" id="GO:0071885">
    <property type="term" value="F:N-terminal protein N-methyltransferase activity"/>
    <property type="evidence" value="ECO:0007669"/>
    <property type="project" value="UniProtKB-EC"/>
</dbReference>
<comment type="function">
    <text evidence="11">Alpha-N-methyltransferase that methylates the N-terminus of target proteins containing the N-terminal motif [Ala/Pro/Ser]-Pro-Lys when the initiator Met is cleaved. Specifically catalyzes mono-, di- or tri-methylation of exposed alpha-amino group of Ala or Ser residue in the [Ala/Ser]-Pro-Lys motif and mono- or di-methylation of Pro in the Pro-Pro-Lys motif.</text>
</comment>
<protein>
    <recommendedName>
        <fullName evidence="6">Alpha N-terminal protein methyltransferase 1</fullName>
        <ecNumber evidence="5">2.1.1.244</ecNumber>
    </recommendedName>
    <alternativeName>
        <fullName evidence="7">X-Pro-Lys N-terminal protein methyltransferase 1</fullName>
    </alternativeName>
</protein>
<keyword evidence="4" id="KW-0949">S-adenosyl-L-methionine</keyword>
<evidence type="ECO:0000256" key="2">
    <source>
        <dbReference type="ARBA" id="ARBA00022603"/>
    </source>
</evidence>
<evidence type="ECO:0000256" key="3">
    <source>
        <dbReference type="ARBA" id="ARBA00022679"/>
    </source>
</evidence>
<evidence type="ECO:0000256" key="7">
    <source>
        <dbReference type="ARBA" id="ARBA00043129"/>
    </source>
</evidence>
<evidence type="ECO:0000256" key="9">
    <source>
        <dbReference type="ARBA" id="ARBA00047885"/>
    </source>
</evidence>
<accession>A0AAV0QKF4</accession>
<dbReference type="Gene3D" id="3.40.50.150">
    <property type="entry name" value="Vaccinia Virus protein VP39"/>
    <property type="match status" value="1"/>
</dbReference>
<dbReference type="InterPro" id="IPR029063">
    <property type="entry name" value="SAM-dependent_MTases_sf"/>
</dbReference>
<dbReference type="FunFam" id="3.40.50.150:FF:000025">
    <property type="entry name" value="N-terminal Xaa-Pro-Lys N-methyltransferase 1"/>
    <property type="match status" value="1"/>
</dbReference>
<dbReference type="GO" id="GO:0032259">
    <property type="term" value="P:methylation"/>
    <property type="evidence" value="ECO:0007669"/>
    <property type="project" value="UniProtKB-KW"/>
</dbReference>
<keyword evidence="12" id="KW-0472">Membrane</keyword>
<dbReference type="Gene3D" id="1.10.110.10">
    <property type="entry name" value="Plant lipid-transfer and hydrophobic proteins"/>
    <property type="match status" value="1"/>
</dbReference>
<dbReference type="PANTHER" id="PTHR12753:SF0">
    <property type="entry name" value="ALPHA N-TERMINAL PROTEIN METHYLTRANSFERASE 1"/>
    <property type="match status" value="1"/>
</dbReference>
<comment type="caution">
    <text evidence="14">The sequence shown here is derived from an EMBL/GenBank/DDBJ whole genome shotgun (WGS) entry which is preliminary data.</text>
</comment>
<dbReference type="Proteomes" id="UP001154282">
    <property type="component" value="Unassembled WGS sequence"/>
</dbReference>
<evidence type="ECO:0000256" key="8">
    <source>
        <dbReference type="ARBA" id="ARBA00047306"/>
    </source>
</evidence>
<dbReference type="AlphaFoldDB" id="A0AAV0QKF4"/>
<organism evidence="14 15">
    <name type="scientific">Linum tenue</name>
    <dbReference type="NCBI Taxonomy" id="586396"/>
    <lineage>
        <taxon>Eukaryota</taxon>
        <taxon>Viridiplantae</taxon>
        <taxon>Streptophyta</taxon>
        <taxon>Embryophyta</taxon>
        <taxon>Tracheophyta</taxon>
        <taxon>Spermatophyta</taxon>
        <taxon>Magnoliopsida</taxon>
        <taxon>eudicotyledons</taxon>
        <taxon>Gunneridae</taxon>
        <taxon>Pentapetalae</taxon>
        <taxon>rosids</taxon>
        <taxon>fabids</taxon>
        <taxon>Malpighiales</taxon>
        <taxon>Linaceae</taxon>
        <taxon>Linum</taxon>
    </lineage>
</organism>
<comment type="catalytic activity">
    <reaction evidence="10">
        <text>N-terminal L-alanyl-L-prolyl-L-lysyl-[protein] + 3 S-adenosyl-L-methionine = N-terminal N,N,N-trimethyl-L-alanyl-L-prolyl-L-lysyl-[protein] + 3 S-adenosyl-L-homocysteine + 3 H(+)</text>
        <dbReference type="Rhea" id="RHEA:54712"/>
        <dbReference type="Rhea" id="RHEA-COMP:13785"/>
        <dbReference type="Rhea" id="RHEA-COMP:13971"/>
        <dbReference type="ChEBI" id="CHEBI:15378"/>
        <dbReference type="ChEBI" id="CHEBI:57856"/>
        <dbReference type="ChEBI" id="CHEBI:59789"/>
        <dbReference type="ChEBI" id="CHEBI:138057"/>
        <dbReference type="ChEBI" id="CHEBI:138315"/>
        <dbReference type="EC" id="2.1.1.244"/>
    </reaction>
</comment>
<evidence type="ECO:0000313" key="15">
    <source>
        <dbReference type="Proteomes" id="UP001154282"/>
    </source>
</evidence>
<evidence type="ECO:0000256" key="1">
    <source>
        <dbReference type="ARBA" id="ARBA00009059"/>
    </source>
</evidence>
<dbReference type="SUPFAM" id="SSF53335">
    <property type="entry name" value="S-adenosyl-L-methionine-dependent methyltransferases"/>
    <property type="match status" value="1"/>
</dbReference>
<sequence length="429" mass="47558">MWPMVRPVAASALALHRFPSTLSLANAARADYASYRSGCSVGRLSAMETAGLDSDGHQFNSADEMWTEYTGDDSKKDQWYRDGVSYWEKGVEASVNGVLGGYGHVNDADVKDSGVFIRSLFSELFVDGGRNRPLVALDCGSGVGRITKNLLLKYFNEVDLLEPVKHFLDAARESLSDANVAAGSDTHKASNFFCVPLQEFTPETGRYDVIWVQWCIGHLTDNDFVSFFNRAKAGLKPGGFFVMKENIAKSGFVLDKDDRSITRSDLYFRDLFRQCGLHLYKTKDQRGFPKELFAVKMYALTPDVPKNAYNTGHAAVFFLVIILCCLLAPALCNAKKELDTKCAPARNATGSCFDYVTGKAKAIPVPSKCCQDLAGYLDTLETAAERKAACFCFLNQYRHPDVIQRRVDKVSSDCSFPSLKPDTDCNRVR</sequence>
<reference evidence="14" key="1">
    <citation type="submission" date="2022-08" db="EMBL/GenBank/DDBJ databases">
        <authorList>
            <person name="Gutierrez-Valencia J."/>
        </authorList>
    </citation>
    <scope>NUCLEOTIDE SEQUENCE</scope>
</reference>
<dbReference type="PANTHER" id="PTHR12753">
    <property type="entry name" value="AD-003 - RELATED"/>
    <property type="match status" value="1"/>
</dbReference>
<keyword evidence="2" id="KW-0489">Methyltransferase</keyword>
<dbReference type="SUPFAM" id="SSF47699">
    <property type="entry name" value="Bifunctional inhibitor/lipid-transfer protein/seed storage 2S albumin"/>
    <property type="match status" value="1"/>
</dbReference>
<keyword evidence="12" id="KW-0812">Transmembrane</keyword>